<feature type="transmembrane region" description="Helical" evidence="1">
    <location>
        <begin position="205"/>
        <end position="223"/>
    </location>
</feature>
<dbReference type="AlphaFoldDB" id="A0A1V3NJU2"/>
<evidence type="ECO:0000313" key="3">
    <source>
        <dbReference type="Proteomes" id="UP000189462"/>
    </source>
</evidence>
<feature type="transmembrane region" description="Helical" evidence="1">
    <location>
        <begin position="20"/>
        <end position="45"/>
    </location>
</feature>
<organism evidence="2 3">
    <name type="scientific">Thioalkalivibrio denitrificans</name>
    <dbReference type="NCBI Taxonomy" id="108003"/>
    <lineage>
        <taxon>Bacteria</taxon>
        <taxon>Pseudomonadati</taxon>
        <taxon>Pseudomonadota</taxon>
        <taxon>Gammaproteobacteria</taxon>
        <taxon>Chromatiales</taxon>
        <taxon>Ectothiorhodospiraceae</taxon>
        <taxon>Thioalkalivibrio</taxon>
    </lineage>
</organism>
<evidence type="ECO:0008006" key="4">
    <source>
        <dbReference type="Google" id="ProtNLM"/>
    </source>
</evidence>
<feature type="transmembrane region" description="Helical" evidence="1">
    <location>
        <begin position="75"/>
        <end position="92"/>
    </location>
</feature>
<reference evidence="2 3" key="1">
    <citation type="submission" date="2017-02" db="EMBL/GenBank/DDBJ databases">
        <title>Genomic diversity within the haloalkaliphilic genus Thioalkalivibrio.</title>
        <authorList>
            <person name="Ahn A.-C."/>
            <person name="Meier-Kolthoff J."/>
            <person name="Overmars L."/>
            <person name="Richter M."/>
            <person name="Woyke T."/>
            <person name="Sorokin D.Y."/>
            <person name="Muyzer G."/>
        </authorList>
    </citation>
    <scope>NUCLEOTIDE SEQUENCE [LARGE SCALE GENOMIC DNA]</scope>
    <source>
        <strain evidence="2 3">ALJD</strain>
    </source>
</reference>
<sequence length="305" mass="32222">MKPLASFIMESRTRAVTATVAFGVGGLALPPLAVVSSAAVALVALRAGLNHAAVVAAISAVVLGMLAWAMGMEPLVGVGTGLVQWLPAMVLAEVLRRTVSWPNMLLTATGIACGVILLVRAAVADVAQMWVTVLQAILGPLLQQTGMSPAEVEQALRQVAPVMTGLLAAAMVLTLVLALILARYWQSVLYNPGGFAEEFQRLQLGKVPAVLLAVSLGGAWLGQSDLLMELSMVFLVVFFIQGVALVHALTRQLDMNRFWLVGMYVLLVIAMPQMMTMLAAFGVLDSAFDFRTRLGKRPGSGGEGE</sequence>
<dbReference type="InterPro" id="IPR018710">
    <property type="entry name" value="DUF2232"/>
</dbReference>
<keyword evidence="1" id="KW-1133">Transmembrane helix</keyword>
<proteinExistence type="predicted"/>
<keyword evidence="1" id="KW-0812">Transmembrane</keyword>
<evidence type="ECO:0000313" key="2">
    <source>
        <dbReference type="EMBL" id="OOG25379.1"/>
    </source>
</evidence>
<feature type="transmembrane region" description="Helical" evidence="1">
    <location>
        <begin position="104"/>
        <end position="123"/>
    </location>
</feature>
<feature type="transmembrane region" description="Helical" evidence="1">
    <location>
        <begin position="230"/>
        <end position="249"/>
    </location>
</feature>
<keyword evidence="1" id="KW-0472">Membrane</keyword>
<gene>
    <name evidence="2" type="ORF">B1C78_06915</name>
</gene>
<feature type="transmembrane region" description="Helical" evidence="1">
    <location>
        <begin position="52"/>
        <end position="69"/>
    </location>
</feature>
<feature type="transmembrane region" description="Helical" evidence="1">
    <location>
        <begin position="159"/>
        <end position="185"/>
    </location>
</feature>
<dbReference type="Proteomes" id="UP000189462">
    <property type="component" value="Unassembled WGS sequence"/>
</dbReference>
<dbReference type="RefSeq" id="WP_077278420.1">
    <property type="nucleotide sequence ID" value="NZ_MVBK01000039.1"/>
</dbReference>
<name>A0A1V3NJU2_9GAMM</name>
<evidence type="ECO:0000256" key="1">
    <source>
        <dbReference type="SAM" id="Phobius"/>
    </source>
</evidence>
<protein>
    <recommendedName>
        <fullName evidence="4">DUF2232 domain-containing protein</fullName>
    </recommendedName>
</protein>
<keyword evidence="3" id="KW-1185">Reference proteome</keyword>
<dbReference type="EMBL" id="MVBK01000039">
    <property type="protein sequence ID" value="OOG25379.1"/>
    <property type="molecule type" value="Genomic_DNA"/>
</dbReference>
<comment type="caution">
    <text evidence="2">The sequence shown here is derived from an EMBL/GenBank/DDBJ whole genome shotgun (WGS) entry which is preliminary data.</text>
</comment>
<dbReference type="STRING" id="108003.B1C78_06915"/>
<dbReference type="OrthoDB" id="5659946at2"/>
<dbReference type="Pfam" id="PF09991">
    <property type="entry name" value="DUF2232"/>
    <property type="match status" value="1"/>
</dbReference>
<accession>A0A1V3NJU2</accession>
<feature type="transmembrane region" description="Helical" evidence="1">
    <location>
        <begin position="261"/>
        <end position="284"/>
    </location>
</feature>